<comment type="caution">
    <text evidence="5">The sequence shown here is derived from an EMBL/GenBank/DDBJ whole genome shotgun (WGS) entry which is preliminary data.</text>
</comment>
<protein>
    <submittedName>
        <fullName evidence="5">Ankyrin repeat-containing domain protein</fullName>
    </submittedName>
</protein>
<sequence length="960" mass="106610">MADRGALRNVPNEISVMIGRELLETNKLRSLAAYRQVNKNLCGVATELLFTKKNSAKAIRFAILHDRLHILQAVLRYTRSEADRLHLVNQKYENFRARPGQQMWCVNGDGRFEPAGILHVRDGKGVTTTPLHLAASLGRTEIVRFLLDNEARMGQGSQGYCNCLYLNDYVEEEHSDVFTHVQIPSWLPLHHAICFNHPDTALLLIDRGAPERTNTHPVDESDNQQQPPPPIPFLTALHTAAEAGQTAVSRRLRDDHNPLLAPLLQALELALEPTGNRPLTTEWTPLHHVAMCFNYDRACTIIEHVRHINATDIDQLGGPQRDTSPLLLAMQLENFAAARALLHAGADPTVGEALHGRSTLSYTVESRGRGPRACLHQAEAEWNAERTQLVRDLVALGVEADRLSVEMAAEEGLLDEITIMLRGRGRFHEGTNGSDALIWAARECMTVTLRHLRKSGAHLNTQAALNVVDRAIQPVAEEHGEVEENRTILENLVRRCDESQISADCWLAMTVKASERDCGGPGQAWIQLLFFGKRIGYKLTPETLEPIVRNLLRLNNSDRIIDLFRFGDDNGIIPIVGGRVFTREAMLALALASPPERRVPDNVVFTLLHNVSDINGRVEHMSASEQGTILHLACASVRPGIISGMLEQLKGLEVDAMDYCGRTPLTMAAGRVDAENGTLIGEMLVKKGADPWARLDKSRPRVPVRLFAMCAARARLPAFVKNWLSLGKIAPSFPGEYHSGVDQSSPFCMAVARGNIPLLKLFIQSKSNHLEPIPPTATDSYMTEASTPSRCEIIPFLLDAGADPNGGASVRYTPLARLLSFFAWPNEIIQPYMNERIAKDCTRILYAAWRLVRAGADSQRSPPEAPGEAGKSAVGVLRSLIRARAPEWPFWLAAIPEECWLKSIVGEVLGVSSSKKREGGRVVVCRVETFDEARVREKMRIWWRQVFRARLVAVTFVPLE</sequence>
<dbReference type="EMBL" id="JAUEPO010000004">
    <property type="protein sequence ID" value="KAK3323265.1"/>
    <property type="molecule type" value="Genomic_DNA"/>
</dbReference>
<feature type="repeat" description="ANK" evidence="3">
    <location>
        <begin position="126"/>
        <end position="158"/>
    </location>
</feature>
<dbReference type="Pfam" id="PF12796">
    <property type="entry name" value="Ank_2"/>
    <property type="match status" value="1"/>
</dbReference>
<evidence type="ECO:0000256" key="2">
    <source>
        <dbReference type="ARBA" id="ARBA00023043"/>
    </source>
</evidence>
<dbReference type="InterPro" id="IPR050745">
    <property type="entry name" value="Multifunctional_regulatory"/>
</dbReference>
<dbReference type="AlphaFoldDB" id="A0AAE0IE41"/>
<evidence type="ECO:0000256" key="4">
    <source>
        <dbReference type="SAM" id="MobiDB-lite"/>
    </source>
</evidence>
<keyword evidence="1" id="KW-0677">Repeat</keyword>
<evidence type="ECO:0000256" key="3">
    <source>
        <dbReference type="PROSITE-ProRule" id="PRU00023"/>
    </source>
</evidence>
<dbReference type="PROSITE" id="PS50088">
    <property type="entry name" value="ANK_REPEAT"/>
    <property type="match status" value="1"/>
</dbReference>
<name>A0AAE0IE41_9PEZI</name>
<keyword evidence="2 3" id="KW-0040">ANK repeat</keyword>
<accession>A0AAE0IE41</accession>
<gene>
    <name evidence="5" type="ORF">B0T19DRAFT_401601</name>
</gene>
<dbReference type="SUPFAM" id="SSF48403">
    <property type="entry name" value="Ankyrin repeat"/>
    <property type="match status" value="2"/>
</dbReference>
<reference evidence="5" key="1">
    <citation type="journal article" date="2023" name="Mol. Phylogenet. Evol.">
        <title>Genome-scale phylogeny and comparative genomics of the fungal order Sordariales.</title>
        <authorList>
            <person name="Hensen N."/>
            <person name="Bonometti L."/>
            <person name="Westerberg I."/>
            <person name="Brannstrom I.O."/>
            <person name="Guillou S."/>
            <person name="Cros-Aarteil S."/>
            <person name="Calhoun S."/>
            <person name="Haridas S."/>
            <person name="Kuo A."/>
            <person name="Mondo S."/>
            <person name="Pangilinan J."/>
            <person name="Riley R."/>
            <person name="LaButti K."/>
            <person name="Andreopoulos B."/>
            <person name="Lipzen A."/>
            <person name="Chen C."/>
            <person name="Yan M."/>
            <person name="Daum C."/>
            <person name="Ng V."/>
            <person name="Clum A."/>
            <person name="Steindorff A."/>
            <person name="Ohm R.A."/>
            <person name="Martin F."/>
            <person name="Silar P."/>
            <person name="Natvig D.O."/>
            <person name="Lalanne C."/>
            <person name="Gautier V."/>
            <person name="Ament-Velasquez S.L."/>
            <person name="Kruys A."/>
            <person name="Hutchinson M.I."/>
            <person name="Powell A.J."/>
            <person name="Barry K."/>
            <person name="Miller A.N."/>
            <person name="Grigoriev I.V."/>
            <person name="Debuchy R."/>
            <person name="Gladieux P."/>
            <person name="Hiltunen Thoren M."/>
            <person name="Johannesson H."/>
        </authorList>
    </citation>
    <scope>NUCLEOTIDE SEQUENCE</scope>
    <source>
        <strain evidence="5">SMH4131-1</strain>
    </source>
</reference>
<dbReference type="InterPro" id="IPR002110">
    <property type="entry name" value="Ankyrin_rpt"/>
</dbReference>
<dbReference type="InterPro" id="IPR036770">
    <property type="entry name" value="Ankyrin_rpt-contain_sf"/>
</dbReference>
<proteinExistence type="predicted"/>
<dbReference type="PROSITE" id="PS50297">
    <property type="entry name" value="ANK_REP_REGION"/>
    <property type="match status" value="1"/>
</dbReference>
<dbReference type="Proteomes" id="UP001286456">
    <property type="component" value="Unassembled WGS sequence"/>
</dbReference>
<evidence type="ECO:0000256" key="1">
    <source>
        <dbReference type="ARBA" id="ARBA00022737"/>
    </source>
</evidence>
<feature type="region of interest" description="Disordered" evidence="4">
    <location>
        <begin position="211"/>
        <end position="231"/>
    </location>
</feature>
<evidence type="ECO:0000313" key="6">
    <source>
        <dbReference type="Proteomes" id="UP001286456"/>
    </source>
</evidence>
<evidence type="ECO:0000313" key="5">
    <source>
        <dbReference type="EMBL" id="KAK3323265.1"/>
    </source>
</evidence>
<dbReference type="SMART" id="SM00248">
    <property type="entry name" value="ANK"/>
    <property type="match status" value="8"/>
</dbReference>
<dbReference type="Gene3D" id="1.25.40.20">
    <property type="entry name" value="Ankyrin repeat-containing domain"/>
    <property type="match status" value="3"/>
</dbReference>
<organism evidence="5 6">
    <name type="scientific">Cercophora scortea</name>
    <dbReference type="NCBI Taxonomy" id="314031"/>
    <lineage>
        <taxon>Eukaryota</taxon>
        <taxon>Fungi</taxon>
        <taxon>Dikarya</taxon>
        <taxon>Ascomycota</taxon>
        <taxon>Pezizomycotina</taxon>
        <taxon>Sordariomycetes</taxon>
        <taxon>Sordariomycetidae</taxon>
        <taxon>Sordariales</taxon>
        <taxon>Lasiosphaeriaceae</taxon>
        <taxon>Cercophora</taxon>
    </lineage>
</organism>
<keyword evidence="6" id="KW-1185">Reference proteome</keyword>
<dbReference type="PANTHER" id="PTHR24189:SF50">
    <property type="entry name" value="ANKYRIN REPEAT AND SOCS BOX PROTEIN 2"/>
    <property type="match status" value="1"/>
</dbReference>
<dbReference type="PANTHER" id="PTHR24189">
    <property type="entry name" value="MYOTROPHIN"/>
    <property type="match status" value="1"/>
</dbReference>
<reference evidence="5" key="2">
    <citation type="submission" date="2023-06" db="EMBL/GenBank/DDBJ databases">
        <authorList>
            <consortium name="Lawrence Berkeley National Laboratory"/>
            <person name="Haridas S."/>
            <person name="Hensen N."/>
            <person name="Bonometti L."/>
            <person name="Westerberg I."/>
            <person name="Brannstrom I.O."/>
            <person name="Guillou S."/>
            <person name="Cros-Aarteil S."/>
            <person name="Calhoun S."/>
            <person name="Kuo A."/>
            <person name="Mondo S."/>
            <person name="Pangilinan J."/>
            <person name="Riley R."/>
            <person name="Labutti K."/>
            <person name="Andreopoulos B."/>
            <person name="Lipzen A."/>
            <person name="Chen C."/>
            <person name="Yanf M."/>
            <person name="Daum C."/>
            <person name="Ng V."/>
            <person name="Clum A."/>
            <person name="Steindorff A."/>
            <person name="Ohm R."/>
            <person name="Martin F."/>
            <person name="Silar P."/>
            <person name="Natvig D."/>
            <person name="Lalanne C."/>
            <person name="Gautier V."/>
            <person name="Ament-Velasquez S.L."/>
            <person name="Kruys A."/>
            <person name="Hutchinson M.I."/>
            <person name="Powell A.J."/>
            <person name="Barry K."/>
            <person name="Miller A.N."/>
            <person name="Grigoriev I.V."/>
            <person name="Debuchy R."/>
            <person name="Gladieux P."/>
            <person name="Thoren M.H."/>
            <person name="Johannesson H."/>
        </authorList>
    </citation>
    <scope>NUCLEOTIDE SEQUENCE</scope>
    <source>
        <strain evidence="5">SMH4131-1</strain>
    </source>
</reference>